<organism evidence="2 3">
    <name type="scientific">Aurantimonas coralicida</name>
    <dbReference type="NCBI Taxonomy" id="182270"/>
    <lineage>
        <taxon>Bacteria</taxon>
        <taxon>Pseudomonadati</taxon>
        <taxon>Pseudomonadota</taxon>
        <taxon>Alphaproteobacteria</taxon>
        <taxon>Hyphomicrobiales</taxon>
        <taxon>Aurantimonadaceae</taxon>
        <taxon>Aurantimonas</taxon>
    </lineage>
</organism>
<evidence type="ECO:0000313" key="3">
    <source>
        <dbReference type="Proteomes" id="UP000885680"/>
    </source>
</evidence>
<dbReference type="Pfam" id="PF10074">
    <property type="entry name" value="RovC_DNA-bd"/>
    <property type="match status" value="1"/>
</dbReference>
<evidence type="ECO:0000259" key="1">
    <source>
        <dbReference type="Pfam" id="PF10074"/>
    </source>
</evidence>
<sequence length="70" mass="7920">MSATYRNPCPRHSEITVRDLAKPAVIFGADRVASDPWKTSALRDATIRLVRDGRGMIDGGYRQLLHRRRA</sequence>
<accession>A0A9C9TJL7</accession>
<dbReference type="AlphaFoldDB" id="A0A9C9TJL7"/>
<dbReference type="InterPro" id="IPR018754">
    <property type="entry name" value="RovC-like_DNA-bd"/>
</dbReference>
<evidence type="ECO:0000313" key="2">
    <source>
        <dbReference type="EMBL" id="HEU02988.1"/>
    </source>
</evidence>
<protein>
    <submittedName>
        <fullName evidence="2">DUF2285 domain-containing protein</fullName>
    </submittedName>
</protein>
<feature type="domain" description="T6SS Transcription factor RovC-like DNA binding" evidence="1">
    <location>
        <begin position="13"/>
        <end position="66"/>
    </location>
</feature>
<dbReference type="Proteomes" id="UP000885680">
    <property type="component" value="Unassembled WGS sequence"/>
</dbReference>
<name>A0A9C9TJL7_9HYPH</name>
<gene>
    <name evidence="2" type="ORF">ENH89_22265</name>
</gene>
<proteinExistence type="predicted"/>
<reference evidence="2" key="1">
    <citation type="journal article" date="2020" name="mSystems">
        <title>Genome- and Community-Level Interaction Insights into Carbon Utilization and Element Cycling Functions of Hydrothermarchaeota in Hydrothermal Sediment.</title>
        <authorList>
            <person name="Zhou Z."/>
            <person name="Liu Y."/>
            <person name="Xu W."/>
            <person name="Pan J."/>
            <person name="Luo Z.H."/>
            <person name="Li M."/>
        </authorList>
    </citation>
    <scope>NUCLEOTIDE SEQUENCE</scope>
    <source>
        <strain evidence="2">HyVt-347</strain>
    </source>
</reference>
<comment type="caution">
    <text evidence="2">The sequence shown here is derived from an EMBL/GenBank/DDBJ whole genome shotgun (WGS) entry which is preliminary data.</text>
</comment>
<dbReference type="EMBL" id="DRGN01000315">
    <property type="protein sequence ID" value="HEU02988.1"/>
    <property type="molecule type" value="Genomic_DNA"/>
</dbReference>